<sequence>MRYLEINQHTYVEHGCPVSGGLDPDDDLAEIVIGANGQTIRLGFHDPGTMRRIAHALSREADRLDGHLATPVPARAALAG</sequence>
<dbReference type="EMBL" id="MSIF01000010">
    <property type="protein sequence ID" value="OLF09124.1"/>
    <property type="molecule type" value="Genomic_DNA"/>
</dbReference>
<keyword evidence="2" id="KW-1185">Reference proteome</keyword>
<dbReference type="RefSeq" id="WP_075134714.1">
    <property type="nucleotide sequence ID" value="NZ_MSIF01000010.1"/>
</dbReference>
<accession>A0A7Z0WKX8</accession>
<reference evidence="1 2" key="1">
    <citation type="submission" date="2016-12" db="EMBL/GenBank/DDBJ databases">
        <title>The draft genome sequence of Actinophytocola xinjiangensis.</title>
        <authorList>
            <person name="Wang W."/>
            <person name="Yuan L."/>
        </authorList>
    </citation>
    <scope>NUCLEOTIDE SEQUENCE [LARGE SCALE GENOMIC DNA]</scope>
    <source>
        <strain evidence="1 2">CGMCC 4.4663</strain>
    </source>
</reference>
<proteinExistence type="predicted"/>
<organism evidence="1 2">
    <name type="scientific">Actinophytocola xinjiangensis</name>
    <dbReference type="NCBI Taxonomy" id="485602"/>
    <lineage>
        <taxon>Bacteria</taxon>
        <taxon>Bacillati</taxon>
        <taxon>Actinomycetota</taxon>
        <taxon>Actinomycetes</taxon>
        <taxon>Pseudonocardiales</taxon>
        <taxon>Pseudonocardiaceae</taxon>
    </lineage>
</organism>
<name>A0A7Z0WKX8_9PSEU</name>
<dbReference type="Proteomes" id="UP000185696">
    <property type="component" value="Unassembled WGS sequence"/>
</dbReference>
<comment type="caution">
    <text evidence="1">The sequence shown here is derived from an EMBL/GenBank/DDBJ whole genome shotgun (WGS) entry which is preliminary data.</text>
</comment>
<gene>
    <name evidence="1" type="ORF">BLA60_21355</name>
</gene>
<evidence type="ECO:0000313" key="2">
    <source>
        <dbReference type="Proteomes" id="UP000185696"/>
    </source>
</evidence>
<dbReference type="AlphaFoldDB" id="A0A7Z0WKX8"/>
<evidence type="ECO:0000313" key="1">
    <source>
        <dbReference type="EMBL" id="OLF09124.1"/>
    </source>
</evidence>
<protein>
    <submittedName>
        <fullName evidence="1">Uncharacterized protein</fullName>
    </submittedName>
</protein>